<feature type="region of interest" description="Disordered" evidence="1">
    <location>
        <begin position="1"/>
        <end position="112"/>
    </location>
</feature>
<dbReference type="EMBL" id="NPHW01003507">
    <property type="protein sequence ID" value="OXV09485.1"/>
    <property type="molecule type" value="Genomic_DNA"/>
</dbReference>
<feature type="compositionally biased region" description="Polar residues" evidence="1">
    <location>
        <begin position="1"/>
        <end position="16"/>
    </location>
</feature>
<feature type="compositionally biased region" description="Polar residues" evidence="1">
    <location>
        <begin position="331"/>
        <end position="345"/>
    </location>
</feature>
<feature type="compositionally biased region" description="Polar residues" evidence="1">
    <location>
        <begin position="53"/>
        <end position="73"/>
    </location>
</feature>
<keyword evidence="3" id="KW-1185">Reference proteome</keyword>
<feature type="region of interest" description="Disordered" evidence="1">
    <location>
        <begin position="246"/>
        <end position="311"/>
    </location>
</feature>
<gene>
    <name evidence="2" type="ORF">Egran_02752</name>
</gene>
<feature type="compositionally biased region" description="Low complexity" evidence="1">
    <location>
        <begin position="254"/>
        <end position="282"/>
    </location>
</feature>
<evidence type="ECO:0000313" key="2">
    <source>
        <dbReference type="EMBL" id="OXV09485.1"/>
    </source>
</evidence>
<comment type="caution">
    <text evidence="2">The sequence shown here is derived from an EMBL/GenBank/DDBJ whole genome shotgun (WGS) entry which is preliminary data.</text>
</comment>
<dbReference type="PANTHER" id="PTHR42111:SF1">
    <property type="entry name" value="YALI0D23727P"/>
    <property type="match status" value="1"/>
</dbReference>
<protein>
    <submittedName>
        <fullName evidence="2">Uncharacterized protein</fullName>
    </submittedName>
</protein>
<sequence length="345" mass="37286">MTLNMDDSELPQNQPFMSEGILPTFNQPDHQQDTNLTRKHRPANLDNKFGIEETSNGNMSTSTHQLSPLSSPDSGVIGSRYPYRSPSSPGRRLRSSSPSVHSPASQIFERSVQEDIIPAQASPSIPSHIMTENHIPPILEASSAAITDEQLDPDSVKIITHSIHQPAAVTVTGTSAIDQQMASSWHDDIGAHSFEPEDSASNYGTLDSADIRRLSFISFADVVHAEHVESGEQLNSREYLHNLGLLSNATPTGRNRSPSPLRSPVSSHGPGTSPPTSVSLSPRGIETSPNRGGRRPGSPLIPPTHSPSLGSFYSEINVETMRQALRRTESGDLTCTKSQSTESCD</sequence>
<reference evidence="2 3" key="1">
    <citation type="journal article" date="2015" name="Environ. Microbiol.">
        <title>Metagenome sequence of Elaphomyces granulatus from sporocarp tissue reveals Ascomycota ectomycorrhizal fingerprints of genome expansion and a Proteobacteria-rich microbiome.</title>
        <authorList>
            <person name="Quandt C.A."/>
            <person name="Kohler A."/>
            <person name="Hesse C.N."/>
            <person name="Sharpton T.J."/>
            <person name="Martin F."/>
            <person name="Spatafora J.W."/>
        </authorList>
    </citation>
    <scope>NUCLEOTIDE SEQUENCE [LARGE SCALE GENOMIC DNA]</scope>
    <source>
        <strain evidence="2 3">OSC145934</strain>
    </source>
</reference>
<dbReference type="AlphaFoldDB" id="A0A232LZ91"/>
<feature type="compositionally biased region" description="Low complexity" evidence="1">
    <location>
        <begin position="78"/>
        <end position="105"/>
    </location>
</feature>
<proteinExistence type="predicted"/>
<evidence type="ECO:0000256" key="1">
    <source>
        <dbReference type="SAM" id="MobiDB-lite"/>
    </source>
</evidence>
<dbReference type="Proteomes" id="UP000243515">
    <property type="component" value="Unassembled WGS sequence"/>
</dbReference>
<dbReference type="OrthoDB" id="5364312at2759"/>
<dbReference type="PANTHER" id="PTHR42111">
    <property type="entry name" value="YALI0D23727P"/>
    <property type="match status" value="1"/>
</dbReference>
<accession>A0A232LZ91</accession>
<feature type="compositionally biased region" description="Polar residues" evidence="1">
    <location>
        <begin position="24"/>
        <end position="35"/>
    </location>
</feature>
<organism evidence="2 3">
    <name type="scientific">Elaphomyces granulatus</name>
    <dbReference type="NCBI Taxonomy" id="519963"/>
    <lineage>
        <taxon>Eukaryota</taxon>
        <taxon>Fungi</taxon>
        <taxon>Dikarya</taxon>
        <taxon>Ascomycota</taxon>
        <taxon>Pezizomycotina</taxon>
        <taxon>Eurotiomycetes</taxon>
        <taxon>Eurotiomycetidae</taxon>
        <taxon>Eurotiales</taxon>
        <taxon>Elaphomycetaceae</taxon>
        <taxon>Elaphomyces</taxon>
    </lineage>
</organism>
<name>A0A232LZ91_9EURO</name>
<evidence type="ECO:0000313" key="3">
    <source>
        <dbReference type="Proteomes" id="UP000243515"/>
    </source>
</evidence>
<feature type="region of interest" description="Disordered" evidence="1">
    <location>
        <begin position="325"/>
        <end position="345"/>
    </location>
</feature>